<evidence type="ECO:0000259" key="2">
    <source>
        <dbReference type="PROSITE" id="PS51832"/>
    </source>
</evidence>
<feature type="transmembrane region" description="Helical" evidence="1">
    <location>
        <begin position="215"/>
        <end position="237"/>
    </location>
</feature>
<dbReference type="PANTHER" id="PTHR45228:SF4">
    <property type="entry name" value="LIPOPROTEIN"/>
    <property type="match status" value="1"/>
</dbReference>
<gene>
    <name evidence="3" type="ORF">SAMN02745164_01154</name>
</gene>
<dbReference type="InterPro" id="IPR037522">
    <property type="entry name" value="HD_GYP_dom"/>
</dbReference>
<keyword evidence="1" id="KW-0472">Membrane</keyword>
<keyword evidence="1" id="KW-0812">Transmembrane</keyword>
<dbReference type="STRING" id="1122195.SAMN02745164_01154"/>
<dbReference type="AlphaFoldDB" id="A0A1M4WCW5"/>
<dbReference type="PROSITE" id="PS51832">
    <property type="entry name" value="HD_GYP"/>
    <property type="match status" value="1"/>
</dbReference>
<dbReference type="Proteomes" id="UP000184334">
    <property type="component" value="Unassembled WGS sequence"/>
</dbReference>
<dbReference type="SUPFAM" id="SSF109604">
    <property type="entry name" value="HD-domain/PDEase-like"/>
    <property type="match status" value="1"/>
</dbReference>
<evidence type="ECO:0000313" key="3">
    <source>
        <dbReference type="EMBL" id="SHE79064.1"/>
    </source>
</evidence>
<dbReference type="InterPro" id="IPR003607">
    <property type="entry name" value="HD/PDEase_dom"/>
</dbReference>
<reference evidence="3" key="1">
    <citation type="submission" date="2016-11" db="EMBL/GenBank/DDBJ databases">
        <authorList>
            <person name="Varghese N."/>
            <person name="Submissions S."/>
        </authorList>
    </citation>
    <scope>NUCLEOTIDE SEQUENCE [LARGE SCALE GENOMIC DNA]</scope>
    <source>
        <strain evidence="3">DSM 16785</strain>
    </source>
</reference>
<evidence type="ECO:0000256" key="1">
    <source>
        <dbReference type="SAM" id="Phobius"/>
    </source>
</evidence>
<feature type="transmembrane region" description="Helical" evidence="1">
    <location>
        <begin position="12"/>
        <end position="32"/>
    </location>
</feature>
<feature type="domain" description="HD-GYP" evidence="2">
    <location>
        <begin position="377"/>
        <end position="572"/>
    </location>
</feature>
<evidence type="ECO:0000313" key="4">
    <source>
        <dbReference type="Proteomes" id="UP000184334"/>
    </source>
</evidence>
<dbReference type="RefSeq" id="WP_072864382.1">
    <property type="nucleotide sequence ID" value="NZ_FQUI01000015.1"/>
</dbReference>
<dbReference type="PANTHER" id="PTHR45228">
    <property type="entry name" value="CYCLIC DI-GMP PHOSPHODIESTERASE TM_0186-RELATED"/>
    <property type="match status" value="1"/>
</dbReference>
<comment type="caution">
    <text evidence="3">The sequence shown here is derived from an EMBL/GenBank/DDBJ whole genome shotgun (WGS) entry which is preliminary data.</text>
</comment>
<proteinExistence type="predicted"/>
<dbReference type="EMBL" id="FQUI01000015">
    <property type="protein sequence ID" value="SHE79064.1"/>
    <property type="molecule type" value="Genomic_DNA"/>
</dbReference>
<dbReference type="OrthoDB" id="9802066at2"/>
<dbReference type="Pfam" id="PF13487">
    <property type="entry name" value="HD_5"/>
    <property type="match status" value="1"/>
</dbReference>
<protein>
    <submittedName>
        <fullName evidence="3">HD-GYP domain, c-di-GMP phosphodiesterase class II (Or its inactivated variant)</fullName>
    </submittedName>
</protein>
<keyword evidence="1" id="KW-1133">Transmembrane helix</keyword>
<dbReference type="Gene3D" id="1.10.3210.10">
    <property type="entry name" value="Hypothetical protein af1432"/>
    <property type="match status" value="1"/>
</dbReference>
<dbReference type="CDD" id="cd00077">
    <property type="entry name" value="HDc"/>
    <property type="match status" value="1"/>
</dbReference>
<keyword evidence="4" id="KW-1185">Reference proteome</keyword>
<accession>A0A1M4WCW5</accession>
<dbReference type="InterPro" id="IPR052020">
    <property type="entry name" value="Cyclic_di-GMP/3'3'-cGAMP_PDE"/>
</dbReference>
<organism evidence="3 4">
    <name type="scientific">Marinitoga hydrogenitolerans (strain DSM 16785 / JCM 12826 / AT1271)</name>
    <dbReference type="NCBI Taxonomy" id="1122195"/>
    <lineage>
        <taxon>Bacteria</taxon>
        <taxon>Thermotogati</taxon>
        <taxon>Thermotogota</taxon>
        <taxon>Thermotogae</taxon>
        <taxon>Petrotogales</taxon>
        <taxon>Petrotogaceae</taxon>
        <taxon>Marinitoga</taxon>
    </lineage>
</organism>
<sequence>MKILSMHKITLMTMIIILLSFSISFIIISSFLKQNEQVDKLYENIKLTVEVINDVVKNDFENEIINYYFSEFKPSFISKIENPPFENSVFIKNIFNLNIYFSGIKNNFLYIKIRYKNDNKYIKFKLDNFFDTHFSKLNLDFNFYITDTNNNFIYGNKPLYDKYKNIIYYNKLYKIKNIYKSSFDFFNLGNKKILKFHAFFKPNIFDFPINYLKSILYSLIASLVIVFVYHFFLFKFIMDKFNLNKKLLKSINLNSVIEKDDDFEIIETAIPEFNELYRLFFEKINLLKIPLKNTLLENRTLKYNLNRTEKENLAIITFLTSFKNYLYGKNNLNTFEITLKRITEELPFDSELLKQNLNNLFNNLSIKILEIDNIKNNYYSQLETLFSIIGTISEIKEYNFIHNTLISEISLFFGKKLNLNEFLLNSIYYGAKIHDIGKIYIPEYIFLKKEKLDEKEWDIIKKHPKYGLTLLKDLKQYPFSTIGKIVVSHHEKWDGSGYPYGLSEEEIPLEGRIVAIADTLVSLISQKVYRNAYSFEEAIEIIKSESNKSFDPELVDILLKNKLEIIDIIQNK</sequence>
<name>A0A1M4WCW5_MARH1</name>